<dbReference type="InterPro" id="IPR003593">
    <property type="entry name" value="AAA+_ATPase"/>
</dbReference>
<evidence type="ECO:0000256" key="7">
    <source>
        <dbReference type="ARBA" id="ARBA00022840"/>
    </source>
</evidence>
<keyword evidence="16" id="KW-1185">Reference proteome</keyword>
<feature type="transmembrane region" description="Helical" evidence="12">
    <location>
        <begin position="1433"/>
        <end position="1453"/>
    </location>
</feature>
<evidence type="ECO:0000256" key="1">
    <source>
        <dbReference type="ARBA" id="ARBA00004651"/>
    </source>
</evidence>
<feature type="transmembrane region" description="Helical" evidence="12">
    <location>
        <begin position="2212"/>
        <end position="2233"/>
    </location>
</feature>
<keyword evidence="3" id="KW-0813">Transport</keyword>
<reference evidence="15 16" key="1">
    <citation type="submission" date="2020-09" db="EMBL/GenBank/DDBJ databases">
        <title>De no assembly of potato wild relative species, Solanum commersonii.</title>
        <authorList>
            <person name="Cho K."/>
        </authorList>
    </citation>
    <scope>NUCLEOTIDE SEQUENCE [LARGE SCALE GENOMIC DNA]</scope>
    <source>
        <strain evidence="15">LZ3.2</strain>
        <tissue evidence="15">Leaf</tissue>
    </source>
</reference>
<dbReference type="Gene3D" id="1.20.1560.10">
    <property type="entry name" value="ABC transporter type 1, transmembrane domain"/>
    <property type="match status" value="2"/>
</dbReference>
<feature type="domain" description="ABC transporter" evidence="13">
    <location>
        <begin position="1610"/>
        <end position="1846"/>
    </location>
</feature>
<feature type="transmembrane region" description="Helical" evidence="12">
    <location>
        <begin position="21"/>
        <end position="41"/>
    </location>
</feature>
<feature type="transmembrane region" description="Helical" evidence="12">
    <location>
        <begin position="959"/>
        <end position="979"/>
    </location>
</feature>
<keyword evidence="6" id="KW-0547">Nucleotide-binding</keyword>
<dbReference type="Pfam" id="PF00664">
    <property type="entry name" value="ABC_membrane"/>
    <property type="match status" value="4"/>
</dbReference>
<accession>A0A9J6ADJ2</accession>
<feature type="transmembrane region" description="Helical" evidence="12">
    <location>
        <begin position="694"/>
        <end position="718"/>
    </location>
</feature>
<gene>
    <name evidence="15" type="ORF">H5410_007444</name>
</gene>
<dbReference type="InterPro" id="IPR027417">
    <property type="entry name" value="P-loop_NTPase"/>
</dbReference>
<dbReference type="FunFam" id="1.20.1560.10:FF:000044">
    <property type="entry name" value="ABC transporter B family member 9"/>
    <property type="match status" value="2"/>
</dbReference>
<comment type="subcellular location">
    <subcellularLocation>
        <location evidence="1">Cell membrane</location>
        <topology evidence="1">Multi-pass membrane protein</topology>
    </subcellularLocation>
</comment>
<feature type="transmembrane region" description="Helical" evidence="12">
    <location>
        <begin position="2185"/>
        <end position="2206"/>
    </location>
</feature>
<keyword evidence="4 12" id="KW-0812">Transmembrane</keyword>
<feature type="transmembrane region" description="Helical" evidence="12">
    <location>
        <begin position="1948"/>
        <end position="1972"/>
    </location>
</feature>
<name>A0A9J6ADJ2_SOLCO</name>
<comment type="caution">
    <text evidence="15">The sequence shown here is derived from an EMBL/GenBank/DDBJ whole genome shotgun (WGS) entry which is preliminary data.</text>
</comment>
<dbReference type="InterPro" id="IPR003439">
    <property type="entry name" value="ABC_transporter-like_ATP-bd"/>
</dbReference>
<protein>
    <submittedName>
        <fullName evidence="15">Uncharacterized protein</fullName>
    </submittedName>
</protein>
<dbReference type="Proteomes" id="UP000824120">
    <property type="component" value="Chromosome 2"/>
</dbReference>
<dbReference type="CDD" id="cd18578">
    <property type="entry name" value="ABC_6TM_Pgp_ABCB1_D2_like"/>
    <property type="match status" value="2"/>
</dbReference>
<dbReference type="NCBIfam" id="NF010167">
    <property type="entry name" value="PRK13648.1"/>
    <property type="match status" value="4"/>
</dbReference>
<keyword evidence="9 12" id="KW-0472">Membrane</keyword>
<feature type="transmembrane region" description="Helical" evidence="12">
    <location>
        <begin position="78"/>
        <end position="101"/>
    </location>
</feature>
<feature type="transmembrane region" description="Helical" evidence="12">
    <location>
        <begin position="923"/>
        <end position="947"/>
    </location>
</feature>
<keyword evidence="8 12" id="KW-1133">Transmembrane helix</keyword>
<keyword evidence="10" id="KW-0325">Glycoprotein</keyword>
<feature type="domain" description="ABC transporter" evidence="13">
    <location>
        <begin position="2236"/>
        <end position="2472"/>
    </location>
</feature>
<feature type="transmembrane region" description="Helical" evidence="12">
    <location>
        <begin position="256"/>
        <end position="280"/>
    </location>
</feature>
<evidence type="ECO:0000256" key="4">
    <source>
        <dbReference type="ARBA" id="ARBA00022692"/>
    </source>
</evidence>
<feature type="transmembrane region" description="Helical" evidence="12">
    <location>
        <begin position="839"/>
        <end position="858"/>
    </location>
</feature>
<evidence type="ECO:0000259" key="14">
    <source>
        <dbReference type="PROSITE" id="PS50929"/>
    </source>
</evidence>
<feature type="transmembrane region" description="Helical" evidence="12">
    <location>
        <begin position="1285"/>
        <end position="1309"/>
    </location>
</feature>
<feature type="transmembrane region" description="Helical" evidence="12">
    <location>
        <begin position="179"/>
        <end position="199"/>
    </location>
</feature>
<dbReference type="GO" id="GO:0016887">
    <property type="term" value="F:ATP hydrolysis activity"/>
    <property type="evidence" value="ECO:0007669"/>
    <property type="project" value="InterPro"/>
</dbReference>
<feature type="domain" description="ABC transmembrane type-1" evidence="14">
    <location>
        <begin position="1289"/>
        <end position="1575"/>
    </location>
</feature>
<feature type="transmembrane region" description="Helical" evidence="12">
    <location>
        <begin position="1408"/>
        <end position="1427"/>
    </location>
</feature>
<dbReference type="PANTHER" id="PTHR24222:SF50">
    <property type="entry name" value="ABC TRANSPORTER B FAMILY MEMBER 9-LIKE ISOFORM X2"/>
    <property type="match status" value="1"/>
</dbReference>
<evidence type="ECO:0000313" key="16">
    <source>
        <dbReference type="Proteomes" id="UP000824120"/>
    </source>
</evidence>
<evidence type="ECO:0000256" key="5">
    <source>
        <dbReference type="ARBA" id="ARBA00022737"/>
    </source>
</evidence>
<dbReference type="GO" id="GO:0010328">
    <property type="term" value="F:auxin influx transmembrane transporter activity"/>
    <property type="evidence" value="ECO:0007669"/>
    <property type="project" value="UniProtKB-ARBA"/>
</dbReference>
<feature type="domain" description="ABC transporter" evidence="13">
    <location>
        <begin position="1021"/>
        <end position="1256"/>
    </location>
</feature>
<dbReference type="EMBL" id="JACXVP010000002">
    <property type="protein sequence ID" value="KAG5622226.1"/>
    <property type="molecule type" value="Genomic_DNA"/>
</dbReference>
<sequence>MDDKEEKSSILKDHKVPFYKLFLFADKVDIALMTMGIFGAIGEGLTQPLMTLIFGQIINSFGGASSSNEVFHLVSEAAIYYVYLAIGSGIASFLRMSCWMVTGERQAIRIRGLYLKTILRQDIAFFDTETTTGQVIGRMSGDTFLIQDALGDKVGKFIQYLSAFVGGFIIAFTKGWLLSLVLVSCLPALVIAGGAMASIMSKMSSRGQMTYAQAGDIVEQTVGAMKTVAAFNGEKLAMIKYDNTLKIAYAFTVQQGLVSGVGLGTFLLVLLSTYGLAIWYGSKLIIEKGYRGGDVINVLMAIMIGGMSLGQTTPSLNAFAAGQVAALKIFETISRKPLIDTSDMSGVVLEDIEGEIELKDVYFRYPARPDVQIFSGFSLVVPSGKTVALVGQSGSGKSTIISLLERFYDPEVGEVLIDGVNLKKYQLKWLRQQMGLVSQEPILFATTIRENISYGKENATEEEISAAIELANAANFIDKLPQGLDTMVGEHGTQLSGGQKQRLAIARAIVKNPKILLLDEATSALDAESERIVQEALEKVIAKRTTVVVAHRLTTIRKADLIAVLHDGKLLEQGNHDKLKQDPNGAYSQLMRMQGGDEEENMIMKNMDSDKVNITMKLEYLSRSSSPQLSAVKQITSHESSRHSFTLSYPVREMIDIHEAKIGDVDKKKDDEQSSEDRKKIPIRRLAELNKPELPYVLLGSLAAIIHGLVMPLFGLLLSEAIKSFFNPPQKLRNESQFWGLMYVGLGVVIWLVIPFQNYLFGVAGGKLIERIRSLTFKKVVHQEISWFDDPANSSGALCARLSIDASTVRTVVGDALALIVQNMATALGGLAIAFTANWILAFIILVVLPLICAPGLFQTKFHKGYTADAKVMYEEASQIANDAVGGIRTVASFCAEEKVMDMYQKKCEGPIKKGVKIGIVSGASLGFGSLTLYSSLGFCFFIGSVLIDHRLATVDQVFKVFFALILAAVGITQSTTMAPNFNKAKDSITSIFDILDRKSMIDSSSDVGTTLAVVHGDIEFRFVSYRYATRPDVQIFKDLCLIIPSGKTVALVGESGSGKSTVISLIERFYDPESGEIYLDGVEIKQFNLSWLRQQMGLVSQEPILFNETIRDNIAYSRQGNATEEEITEAAKSANAHNFISSLPQGYDTSVGERGIQLSGGQKQRIAIARAILKDPKILLLDEATSALDSESERIVQEALDRVMVNRTTVVVAHRLTTIKGADIIAVMKNGVIAEKGSHAVLMNIKDGAYASLMEDNNNGEKKGDEDQKVSFYKLFSFADKFDVALMIIGTIGAIGNGLTQPLMTLIFGQLVNSFGSSNSDEVVHKISKVSIDYVYLAIGAGAASLLQMSSWMVTGERQATRIRGLYLKTILRQDIAFFDTETTTGEVIGRMSGDTILIQDALGEKVGKFIQFISTFVGGFIVAFFKGWLLSIVLVCCIPALVIAGGAMALIMSKMSSRGQVAYAQAGNVVEQTIGAIRTVSAFTGEKLAIDKYDSKLKIACASTVQQGLVSGVGLGTVLLIVFSTYGLAVWYGSKLIIERGYNGGDVINVIMAIMTGGMSLGQTTPSLNAFAAGQAAAYKMFETINRKPLIDTSDTNGVVLENIKGEIELKDVYFRYPARPDVQIFSGFSLIVPNGKTVALVGQSGSGKSTVISLLERFYDPEAGEVLIDGVNLKKFQLKWLRQQMGLVSQEPILFATTIKENISYGKENATEDEIKTAIELANAAKFLDKLPQGLDTMVGEHGTQLSGGQKQRLAIARAILKNPRILLLDEATSALDAESERIVQEALEKVMANRTTVVVAHRLTTIRNADLIAVVNAGKLIEKGTHTELIQDPNGAYSQLVRMQGGNREEENMKNMDLEKVDLTTDLDNNLSRSSSQRMSAMRRSTSQGSSRHSFTLNYTVPGLIGIHEAEIGDEDKQKEDKGSLKKRKKVSIRRLAGLNKPELPYLLLGSLAAIIHGLIFPLFGLLLSTAIKIFFYPPQKLRSESRFWALMYFGLGVVTLLVVPFQNYLFGVAGGKLIERIRSLTFKKVVHQEISWFDDPAHSSGAIGARLSADASTVRTIMGDALALIVQNIATVVAGLVIAFTANWILALIILLVMPLIGVQGFLQTKMYKGFSADAKVMYEEASQIANDAVGSIRTVASFCAEEKVMDMYQKKCEGPMKQGVKIGIVSGASLGFGSFILYCTNAFCFYIGSVLIQHGLASFGQVFKVFFALTLSAVGPLYLTFLTENPRLTQVLMYATRPDVQIFKDLCLTIPSGKTVALVGESGSGKSTVISLIERFYNPESGSIYLDGVEIRQFKLSWLRQQMGLVSQEPVLFNETIRDNIAYSRQGHATEEEIIEAAKSANAHNFISSLPQGYDTSVGERGIQLSGGQKQRIAIARAILKDPKILLLDEATSALDAESERIVQEALDRVMVNRTTVVVAHRLTTIKGADVIAVVKNGVIAEEGKHDALMNIKDGVYASLVALHMTSA</sequence>
<dbReference type="GO" id="GO:0140359">
    <property type="term" value="F:ABC-type transporter activity"/>
    <property type="evidence" value="ECO:0007669"/>
    <property type="project" value="InterPro"/>
</dbReference>
<feature type="domain" description="ABC transmembrane type-1" evidence="14">
    <location>
        <begin position="36"/>
        <end position="321"/>
    </location>
</feature>
<dbReference type="PROSITE" id="PS50893">
    <property type="entry name" value="ABC_TRANSPORTER_2"/>
    <property type="match status" value="4"/>
</dbReference>
<feature type="transmembrane region" description="Helical" evidence="12">
    <location>
        <begin position="157"/>
        <end position="173"/>
    </location>
</feature>
<feature type="transmembrane region" description="Helical" evidence="12">
    <location>
        <begin position="1335"/>
        <end position="1355"/>
    </location>
</feature>
<organism evidence="15 16">
    <name type="scientific">Solanum commersonii</name>
    <name type="common">Commerson's wild potato</name>
    <name type="synonym">Commerson's nightshade</name>
    <dbReference type="NCBI Taxonomy" id="4109"/>
    <lineage>
        <taxon>Eukaryota</taxon>
        <taxon>Viridiplantae</taxon>
        <taxon>Streptophyta</taxon>
        <taxon>Embryophyta</taxon>
        <taxon>Tracheophyta</taxon>
        <taxon>Spermatophyta</taxon>
        <taxon>Magnoliopsida</taxon>
        <taxon>eudicotyledons</taxon>
        <taxon>Gunneridae</taxon>
        <taxon>Pentapetalae</taxon>
        <taxon>asterids</taxon>
        <taxon>lamiids</taxon>
        <taxon>Solanales</taxon>
        <taxon>Solanaceae</taxon>
        <taxon>Solanoideae</taxon>
        <taxon>Solaneae</taxon>
        <taxon>Solanum</taxon>
    </lineage>
</organism>
<dbReference type="InterPro" id="IPR039421">
    <property type="entry name" value="Type_1_exporter"/>
</dbReference>
<dbReference type="FunFam" id="3.40.50.300:FF:000066">
    <property type="entry name" value="ABC transporter B family member 1"/>
    <property type="match status" value="4"/>
</dbReference>
<dbReference type="InterPro" id="IPR036640">
    <property type="entry name" value="ABC1_TM_sf"/>
</dbReference>
<dbReference type="Pfam" id="PF00005">
    <property type="entry name" value="ABC_tran"/>
    <property type="match status" value="4"/>
</dbReference>
<dbReference type="SUPFAM" id="SSF52540">
    <property type="entry name" value="P-loop containing nucleoside triphosphate hydrolases"/>
    <property type="match status" value="4"/>
</dbReference>
<dbReference type="Gene3D" id="3.40.50.300">
    <property type="entry name" value="P-loop containing nucleotide triphosphate hydrolases"/>
    <property type="match status" value="4"/>
</dbReference>
<evidence type="ECO:0000256" key="8">
    <source>
        <dbReference type="ARBA" id="ARBA00022989"/>
    </source>
</evidence>
<dbReference type="GO" id="GO:0005886">
    <property type="term" value="C:plasma membrane"/>
    <property type="evidence" value="ECO:0007669"/>
    <property type="project" value="UniProtKB-SubCell"/>
</dbReference>
<feature type="domain" description="ABC transmembrane type-1" evidence="14">
    <location>
        <begin position="1952"/>
        <end position="2220"/>
    </location>
</feature>
<evidence type="ECO:0000259" key="13">
    <source>
        <dbReference type="PROSITE" id="PS50893"/>
    </source>
</evidence>
<feature type="domain" description="ABC transmembrane type-1" evidence="14">
    <location>
        <begin position="698"/>
        <end position="984"/>
    </location>
</feature>
<feature type="transmembrane region" description="Helical" evidence="12">
    <location>
        <begin position="1992"/>
        <end position="2015"/>
    </location>
</feature>
<evidence type="ECO:0000256" key="12">
    <source>
        <dbReference type="SAM" id="Phobius"/>
    </source>
</evidence>
<evidence type="ECO:0000256" key="10">
    <source>
        <dbReference type="ARBA" id="ARBA00023180"/>
    </source>
</evidence>
<dbReference type="FunFam" id="1.20.1560.10:FF:000009">
    <property type="entry name" value="ABC transporter B family member 1"/>
    <property type="match status" value="2"/>
</dbReference>
<dbReference type="GO" id="GO:0010329">
    <property type="term" value="F:auxin efflux transmembrane transporter activity"/>
    <property type="evidence" value="ECO:0007669"/>
    <property type="project" value="UniProtKB-ARBA"/>
</dbReference>
<dbReference type="PROSITE" id="PS50929">
    <property type="entry name" value="ABC_TM1F"/>
    <property type="match status" value="4"/>
</dbReference>
<evidence type="ECO:0000256" key="9">
    <source>
        <dbReference type="ARBA" id="ARBA00023136"/>
    </source>
</evidence>
<proteinExistence type="inferred from homology"/>
<evidence type="ECO:0000256" key="6">
    <source>
        <dbReference type="ARBA" id="ARBA00022741"/>
    </source>
</evidence>
<dbReference type="OrthoDB" id="6500128at2759"/>
<dbReference type="CDD" id="cd18577">
    <property type="entry name" value="ABC_6TM_Pgp_ABCB1_D1_like"/>
    <property type="match status" value="2"/>
</dbReference>
<evidence type="ECO:0000256" key="3">
    <source>
        <dbReference type="ARBA" id="ARBA00022448"/>
    </source>
</evidence>
<dbReference type="CDD" id="cd03249">
    <property type="entry name" value="ABC_MTABC3_MDL1_MDL2"/>
    <property type="match status" value="4"/>
</dbReference>
<dbReference type="SUPFAM" id="SSF90123">
    <property type="entry name" value="ABC transporter transmembrane region"/>
    <property type="match status" value="4"/>
</dbReference>
<feature type="domain" description="ABC transporter" evidence="13">
    <location>
        <begin position="356"/>
        <end position="592"/>
    </location>
</feature>
<feature type="transmembrane region" description="Helical" evidence="12">
    <location>
        <begin position="2093"/>
        <end position="2112"/>
    </location>
</feature>
<evidence type="ECO:0000256" key="11">
    <source>
        <dbReference type="SAM" id="MobiDB-lite"/>
    </source>
</evidence>
<evidence type="ECO:0000256" key="2">
    <source>
        <dbReference type="ARBA" id="ARBA00007577"/>
    </source>
</evidence>
<feature type="transmembrane region" description="Helical" evidence="12">
    <location>
        <begin position="738"/>
        <end position="761"/>
    </location>
</feature>
<dbReference type="GO" id="GO:0005524">
    <property type="term" value="F:ATP binding"/>
    <property type="evidence" value="ECO:0007669"/>
    <property type="project" value="UniProtKB-KW"/>
</dbReference>
<feature type="transmembrane region" description="Helical" evidence="12">
    <location>
        <begin position="2070"/>
        <end position="2087"/>
    </location>
</feature>
<dbReference type="PANTHER" id="PTHR24222">
    <property type="entry name" value="ABC TRANSPORTER B FAMILY"/>
    <property type="match status" value="1"/>
</dbReference>
<feature type="region of interest" description="Disordered" evidence="11">
    <location>
        <begin position="1869"/>
        <end position="1899"/>
    </location>
</feature>
<comment type="similarity">
    <text evidence="2">Belongs to the ABC transporter superfamily. ABCB family. Multidrug resistance exporter (TC 3.A.1.201) subfamily.</text>
</comment>
<evidence type="ECO:0000313" key="15">
    <source>
        <dbReference type="EMBL" id="KAG5622226.1"/>
    </source>
</evidence>
<keyword evidence="5" id="KW-0677">Repeat</keyword>
<dbReference type="InterPro" id="IPR017871">
    <property type="entry name" value="ABC_transporter-like_CS"/>
</dbReference>
<feature type="compositionally biased region" description="Low complexity" evidence="11">
    <location>
        <begin position="1876"/>
        <end position="1892"/>
    </location>
</feature>
<dbReference type="PROSITE" id="PS00211">
    <property type="entry name" value="ABC_TRANSPORTER_1"/>
    <property type="match status" value="4"/>
</dbReference>
<keyword evidence="7" id="KW-0067">ATP-binding</keyword>
<dbReference type="InterPro" id="IPR011527">
    <property type="entry name" value="ABC1_TM_dom"/>
</dbReference>
<dbReference type="SMART" id="SM00382">
    <property type="entry name" value="AAA"/>
    <property type="match status" value="4"/>
</dbReference>